<reference evidence="1 2" key="1">
    <citation type="submission" date="2018-11" db="EMBL/GenBank/DDBJ databases">
        <authorList>
            <consortium name="Pathogen Informatics"/>
        </authorList>
    </citation>
    <scope>NUCLEOTIDE SEQUENCE [LARGE SCALE GENOMIC DNA]</scope>
</reference>
<evidence type="ECO:0000313" key="3">
    <source>
        <dbReference type="WBParaSite" id="HPBE_0001157401-mRNA-1"/>
    </source>
</evidence>
<proteinExistence type="predicted"/>
<dbReference type="WBParaSite" id="HPBE_0001157401-mRNA-1">
    <property type="protein sequence ID" value="HPBE_0001157401-mRNA-1"/>
    <property type="gene ID" value="HPBE_0001157401"/>
</dbReference>
<sequence>MASRRRAKHVGNRAWRCRRRAEHVDNRAWQAADVPNTSEARNFSPGGIEVAEHESEVDQSISIDIIDFLRMALNCLWTLYIVVRTRLRTTMYNVHKQLRCFSDNPLQHSIGDF</sequence>
<keyword evidence="2" id="KW-1185">Reference proteome</keyword>
<dbReference type="EMBL" id="UZAH01027154">
    <property type="protein sequence ID" value="VDO89109.1"/>
    <property type="molecule type" value="Genomic_DNA"/>
</dbReference>
<dbReference type="Proteomes" id="UP000050761">
    <property type="component" value="Unassembled WGS sequence"/>
</dbReference>
<accession>A0A183FTX2</accession>
<evidence type="ECO:0000313" key="1">
    <source>
        <dbReference type="EMBL" id="VDO89109.1"/>
    </source>
</evidence>
<protein>
    <submittedName>
        <fullName evidence="1 3">Uncharacterized protein</fullName>
    </submittedName>
</protein>
<gene>
    <name evidence="1" type="ORF">HPBE_LOCUS11575</name>
</gene>
<reference evidence="3" key="2">
    <citation type="submission" date="2019-09" db="UniProtKB">
        <authorList>
            <consortium name="WormBaseParasite"/>
        </authorList>
    </citation>
    <scope>IDENTIFICATION</scope>
</reference>
<dbReference type="AlphaFoldDB" id="A0A183FTX2"/>
<evidence type="ECO:0000313" key="2">
    <source>
        <dbReference type="Proteomes" id="UP000050761"/>
    </source>
</evidence>
<organism evidence="2 3">
    <name type="scientific">Heligmosomoides polygyrus</name>
    <name type="common">Parasitic roundworm</name>
    <dbReference type="NCBI Taxonomy" id="6339"/>
    <lineage>
        <taxon>Eukaryota</taxon>
        <taxon>Metazoa</taxon>
        <taxon>Ecdysozoa</taxon>
        <taxon>Nematoda</taxon>
        <taxon>Chromadorea</taxon>
        <taxon>Rhabditida</taxon>
        <taxon>Rhabditina</taxon>
        <taxon>Rhabditomorpha</taxon>
        <taxon>Strongyloidea</taxon>
        <taxon>Heligmosomidae</taxon>
        <taxon>Heligmosomoides</taxon>
    </lineage>
</organism>
<accession>A0A3P7ZFP6</accession>
<name>A0A183FTX2_HELPZ</name>